<dbReference type="Proteomes" id="UP001501578">
    <property type="component" value="Unassembled WGS sequence"/>
</dbReference>
<keyword evidence="2" id="KW-0812">Transmembrane</keyword>
<evidence type="ECO:0000313" key="4">
    <source>
        <dbReference type="Proteomes" id="UP001501578"/>
    </source>
</evidence>
<feature type="transmembrane region" description="Helical" evidence="2">
    <location>
        <begin position="244"/>
        <end position="260"/>
    </location>
</feature>
<keyword evidence="2" id="KW-1133">Transmembrane helix</keyword>
<feature type="transmembrane region" description="Helical" evidence="2">
    <location>
        <begin position="48"/>
        <end position="66"/>
    </location>
</feature>
<feature type="compositionally biased region" description="Low complexity" evidence="1">
    <location>
        <begin position="273"/>
        <end position="290"/>
    </location>
</feature>
<organism evidence="3 4">
    <name type="scientific">Nonomuraea longicatena</name>
    <dbReference type="NCBI Taxonomy" id="83682"/>
    <lineage>
        <taxon>Bacteria</taxon>
        <taxon>Bacillati</taxon>
        <taxon>Actinomycetota</taxon>
        <taxon>Actinomycetes</taxon>
        <taxon>Streptosporangiales</taxon>
        <taxon>Streptosporangiaceae</taxon>
        <taxon>Nonomuraea</taxon>
    </lineage>
</organism>
<evidence type="ECO:0000256" key="1">
    <source>
        <dbReference type="SAM" id="MobiDB-lite"/>
    </source>
</evidence>
<feature type="transmembrane region" description="Helical" evidence="2">
    <location>
        <begin position="17"/>
        <end position="42"/>
    </location>
</feature>
<feature type="transmembrane region" description="Helical" evidence="2">
    <location>
        <begin position="586"/>
        <end position="606"/>
    </location>
</feature>
<feature type="region of interest" description="Disordered" evidence="1">
    <location>
        <begin position="273"/>
        <end position="297"/>
    </location>
</feature>
<feature type="transmembrane region" description="Helical" evidence="2">
    <location>
        <begin position="458"/>
        <end position="480"/>
    </location>
</feature>
<feature type="transmembrane region" description="Helical" evidence="2">
    <location>
        <begin position="524"/>
        <end position="544"/>
    </location>
</feature>
<sequence>MAPFWLDETRRPSAGRVLAVASLLPALLVAGWLLAGLPLLMLGLFRPLPVTLLAAAFTAVLAWMVVRDGSGRGSSRDAARPLSWSVALRWPLCDATPWQTVGVLAAALASGVFNALLHSEQLIVRRDPATYAQYTTWIAEHGSLPIPRQEWAFGGPDPGLEFLSVGFYDHGGAVVPQFMPGAPMLHSAAAWLGGLMIGPAVLGALAVLTVGGLAARLAGGRWAPLAALTFAVSLPILYTSRTTFSEIPSLILLFGGLILLHDARAALRGAGAAPNDAGAVRGAGSSSGEAYPAGTSPGEAHPGAGLLGGRRGAWCAGLAGLLFGLATLVRIDGLRDVLPVLVFAGLLIALRRLGRPGGQAVGRPAVQAVGQAVGRTAGHTVGHAVGVLGGPLLAGLVAGVALGFAAALVFARPYLSYLSRSVVPLLVICGAVLVLTLAGTALAPRVARSLARLRRPRLLPEAGAALVVLVMAGFAVRPWLQTVRREPVSQADVLTARFIADTQKANGLPVDGTRLYFEDSLLWVVWYVGLPVVVLATLAAAVLVRRMLRDGSSPEWLLPLAVIGFTTVTTLLRPEITPDQPWASRRLVPVVIPGLVLLGVWGLGWLRDKTGRLGYGPRTRSWVAGVGAVLVLVPPAVTSIGTAFTPIERGERAAVEAMCARIPADASVLFAERVTADRFTQLVRGMCGRPAASVRREEGDLPAPDEVRRLAARVAQTGRTPVLLAAAPEQLAEYGRPVEILSLSTRQDERSLVKPPDGTWRLQVRVWMAVL</sequence>
<keyword evidence="2" id="KW-0472">Membrane</keyword>
<evidence type="ECO:0000313" key="3">
    <source>
        <dbReference type="EMBL" id="GAA0927523.1"/>
    </source>
</evidence>
<feature type="transmembrane region" description="Helical" evidence="2">
    <location>
        <begin position="622"/>
        <end position="644"/>
    </location>
</feature>
<accession>A0ABP3ZXL0</accession>
<feature type="transmembrane region" description="Helical" evidence="2">
    <location>
        <begin position="385"/>
        <end position="410"/>
    </location>
</feature>
<feature type="transmembrane region" description="Helical" evidence="2">
    <location>
        <begin position="222"/>
        <end position="238"/>
    </location>
</feature>
<protein>
    <recommendedName>
        <fullName evidence="5">Glycosyltransferase RgtA/B/C/D-like domain-containing protein</fullName>
    </recommendedName>
</protein>
<feature type="transmembrane region" description="Helical" evidence="2">
    <location>
        <begin position="556"/>
        <end position="574"/>
    </location>
</feature>
<feature type="transmembrane region" description="Helical" evidence="2">
    <location>
        <begin position="422"/>
        <end position="446"/>
    </location>
</feature>
<dbReference type="RefSeq" id="WP_343950515.1">
    <property type="nucleotide sequence ID" value="NZ_BAAAHQ010000013.1"/>
</dbReference>
<evidence type="ECO:0008006" key="5">
    <source>
        <dbReference type="Google" id="ProtNLM"/>
    </source>
</evidence>
<proteinExistence type="predicted"/>
<reference evidence="4" key="1">
    <citation type="journal article" date="2019" name="Int. J. Syst. Evol. Microbiol.">
        <title>The Global Catalogue of Microorganisms (GCM) 10K type strain sequencing project: providing services to taxonomists for standard genome sequencing and annotation.</title>
        <authorList>
            <consortium name="The Broad Institute Genomics Platform"/>
            <consortium name="The Broad Institute Genome Sequencing Center for Infectious Disease"/>
            <person name="Wu L."/>
            <person name="Ma J."/>
        </authorList>
    </citation>
    <scope>NUCLEOTIDE SEQUENCE [LARGE SCALE GENOMIC DNA]</scope>
    <source>
        <strain evidence="4">JCM 11136</strain>
    </source>
</reference>
<gene>
    <name evidence="3" type="ORF">GCM10009560_30140</name>
</gene>
<name>A0ABP3ZXL0_9ACTN</name>
<comment type="caution">
    <text evidence="3">The sequence shown here is derived from an EMBL/GenBank/DDBJ whole genome shotgun (WGS) entry which is preliminary data.</text>
</comment>
<keyword evidence="4" id="KW-1185">Reference proteome</keyword>
<evidence type="ECO:0000256" key="2">
    <source>
        <dbReference type="SAM" id="Phobius"/>
    </source>
</evidence>
<feature type="transmembrane region" description="Helical" evidence="2">
    <location>
        <begin position="188"/>
        <end position="210"/>
    </location>
</feature>
<dbReference type="EMBL" id="BAAAHQ010000013">
    <property type="protein sequence ID" value="GAA0927523.1"/>
    <property type="molecule type" value="Genomic_DNA"/>
</dbReference>